<proteinExistence type="inferred from homology"/>
<keyword evidence="5" id="KW-0325">Glycoprotein</keyword>
<dbReference type="Gene3D" id="3.40.50.1820">
    <property type="entry name" value="alpha/beta hydrolase"/>
    <property type="match status" value="1"/>
</dbReference>
<dbReference type="AlphaFoldDB" id="A0A9J7ETW1"/>
<keyword evidence="4" id="KW-1015">Disulfide bond</keyword>
<dbReference type="InterPro" id="IPR002018">
    <property type="entry name" value="CarbesteraseB"/>
</dbReference>
<comment type="similarity">
    <text evidence="1 6">Belongs to the type-B carboxylesterase/lipase family.</text>
</comment>
<keyword evidence="2" id="KW-0719">Serine esterase</keyword>
<organism evidence="8 9">
    <name type="scientific">Spodoptera litura</name>
    <name type="common">Asian cotton leafworm</name>
    <dbReference type="NCBI Taxonomy" id="69820"/>
    <lineage>
        <taxon>Eukaryota</taxon>
        <taxon>Metazoa</taxon>
        <taxon>Ecdysozoa</taxon>
        <taxon>Arthropoda</taxon>
        <taxon>Hexapoda</taxon>
        <taxon>Insecta</taxon>
        <taxon>Pterygota</taxon>
        <taxon>Neoptera</taxon>
        <taxon>Endopterygota</taxon>
        <taxon>Lepidoptera</taxon>
        <taxon>Glossata</taxon>
        <taxon>Ditrysia</taxon>
        <taxon>Noctuoidea</taxon>
        <taxon>Noctuidae</taxon>
        <taxon>Amphipyrinae</taxon>
        <taxon>Spodoptera</taxon>
    </lineage>
</organism>
<keyword evidence="8" id="KW-1185">Reference proteome</keyword>
<dbReference type="GO" id="GO:0052689">
    <property type="term" value="F:carboxylic ester hydrolase activity"/>
    <property type="evidence" value="ECO:0007669"/>
    <property type="project" value="UniProtKB-KW"/>
</dbReference>
<dbReference type="InterPro" id="IPR019819">
    <property type="entry name" value="Carboxylesterase_B_CS"/>
</dbReference>
<name>A0A9J7ETW1_SPOLT</name>
<evidence type="ECO:0000256" key="6">
    <source>
        <dbReference type="RuleBase" id="RU361235"/>
    </source>
</evidence>
<evidence type="ECO:0000313" key="8">
    <source>
        <dbReference type="Proteomes" id="UP000301870"/>
    </source>
</evidence>
<reference evidence="9" key="1">
    <citation type="submission" date="2025-08" db="UniProtKB">
        <authorList>
            <consortium name="RefSeq"/>
        </authorList>
    </citation>
    <scope>IDENTIFICATION</scope>
    <source>
        <strain evidence="9">Ishihara</strain>
        <tissue evidence="9">Whole body</tissue>
    </source>
</reference>
<accession>A0A9J7ETW1</accession>
<dbReference type="PROSITE" id="PS00941">
    <property type="entry name" value="CARBOXYLESTERASE_B_2"/>
    <property type="match status" value="1"/>
</dbReference>
<dbReference type="RefSeq" id="XP_022835293.1">
    <property type="nucleotide sequence ID" value="XM_022979525.1"/>
</dbReference>
<dbReference type="Pfam" id="PF00135">
    <property type="entry name" value="COesterase"/>
    <property type="match status" value="1"/>
</dbReference>
<feature type="domain" description="Carboxylesterase type B" evidence="7">
    <location>
        <begin position="3"/>
        <end position="528"/>
    </location>
</feature>
<evidence type="ECO:0000256" key="1">
    <source>
        <dbReference type="ARBA" id="ARBA00005964"/>
    </source>
</evidence>
<keyword evidence="3 6" id="KW-0378">Hydrolase</keyword>
<dbReference type="InterPro" id="IPR019826">
    <property type="entry name" value="Carboxylesterase_B_AS"/>
</dbReference>
<evidence type="ECO:0000256" key="2">
    <source>
        <dbReference type="ARBA" id="ARBA00022487"/>
    </source>
</evidence>
<evidence type="ECO:0000256" key="4">
    <source>
        <dbReference type="ARBA" id="ARBA00023157"/>
    </source>
</evidence>
<dbReference type="PANTHER" id="PTHR43142">
    <property type="entry name" value="CARBOXYLIC ESTER HYDROLASE"/>
    <property type="match status" value="1"/>
</dbReference>
<dbReference type="OrthoDB" id="19653at2759"/>
<protein>
    <recommendedName>
        <fullName evidence="6">Carboxylic ester hydrolase</fullName>
        <ecNumber evidence="6">3.1.1.-</ecNumber>
    </recommendedName>
</protein>
<dbReference type="PANTHER" id="PTHR43142:SF1">
    <property type="entry name" value="CARBOXYLIC ESTER HYDROLASE"/>
    <property type="match status" value="1"/>
</dbReference>
<sequence length="540" mass="60991">MVQVQVNEGWLEGEVVQNEYGGSYYSFKGIPYAQPPLGELRFKAPQPPKPWKDVRSAKQFGSKCYQNDAFFEKGKVCGSEDCLYLNVYTPSIKSDKPLPVMFWIHGGGFVSGAGDDDVYGPKFLVRQDVILVTFNYRLEVLGFLCLDTEDVPGNAGMKDQVAALRWVNKNIANFGGDPNNVTIFGESAGGASVTYHLISPMSKGLFRRAIAQSGTNVGYWAQAYKPRERGFALARQLGLYSDDPKQVYEFLKEQPLEALIKTVVPITYSEKARTYNEIYFNVTAEKQFGNNERFLCGDVLDSVSNGIHEGVDIMTGYTADEGIMSLAVFGDISASLEQARNFPQFFISYPMSLTLSTNDQLELGKRIREYYFKNSISVPDDWEKLEKFYAADQFVFPANRWIKLCAQSKKNKTYFYKFTCVSELNIISQMMGVGNLIKDKPVVGHADDLFYLFTPNSSPIMDRNSNTFQHVEKVTKLWTNFAKFGNPTPDDSLGVTWTPYSVANKDYLDIGNELKPGQAPDDEEVQFWENVLTEFKQKLY</sequence>
<evidence type="ECO:0000259" key="7">
    <source>
        <dbReference type="Pfam" id="PF00135"/>
    </source>
</evidence>
<evidence type="ECO:0000313" key="9">
    <source>
        <dbReference type="RefSeq" id="XP_022835293.1"/>
    </source>
</evidence>
<dbReference type="GeneID" id="111362777"/>
<dbReference type="PROSITE" id="PS00122">
    <property type="entry name" value="CARBOXYLESTERASE_B_1"/>
    <property type="match status" value="1"/>
</dbReference>
<evidence type="ECO:0000256" key="5">
    <source>
        <dbReference type="ARBA" id="ARBA00023180"/>
    </source>
</evidence>
<dbReference type="Proteomes" id="UP000301870">
    <property type="component" value="Unplaced"/>
</dbReference>
<dbReference type="SUPFAM" id="SSF53474">
    <property type="entry name" value="alpha/beta-Hydrolases"/>
    <property type="match status" value="1"/>
</dbReference>
<dbReference type="KEGG" id="sliu:111362777"/>
<dbReference type="EC" id="3.1.1.-" evidence="6"/>
<dbReference type="InterPro" id="IPR029058">
    <property type="entry name" value="AB_hydrolase_fold"/>
</dbReference>
<evidence type="ECO:0000256" key="3">
    <source>
        <dbReference type="ARBA" id="ARBA00022801"/>
    </source>
</evidence>
<gene>
    <name evidence="9" type="primary">LOC111362777</name>
</gene>